<organism evidence="1 2">
    <name type="scientific">Ixodes persulcatus</name>
    <name type="common">Taiga tick</name>
    <dbReference type="NCBI Taxonomy" id="34615"/>
    <lineage>
        <taxon>Eukaryota</taxon>
        <taxon>Metazoa</taxon>
        <taxon>Ecdysozoa</taxon>
        <taxon>Arthropoda</taxon>
        <taxon>Chelicerata</taxon>
        <taxon>Arachnida</taxon>
        <taxon>Acari</taxon>
        <taxon>Parasitiformes</taxon>
        <taxon>Ixodida</taxon>
        <taxon>Ixodoidea</taxon>
        <taxon>Ixodidae</taxon>
        <taxon>Ixodinae</taxon>
        <taxon>Ixodes</taxon>
    </lineage>
</organism>
<evidence type="ECO:0000313" key="2">
    <source>
        <dbReference type="Proteomes" id="UP000805193"/>
    </source>
</evidence>
<sequence>MGSWKEVHKLGVARCRVAGVAYDFVWRDERAKDTKTFTDLRAALLKRFDTELSGVRLQRFLAARQKDDEDVQTYATRLQSLGTDTLRADRGGVAVPGTDDRAKIARELMREQLCSQFVQGLKDPIRRFVLSRRPERFEEAVEVATQEEANESLTSRIQPVRMVGQPSEIDESPPPIF</sequence>
<proteinExistence type="predicted"/>
<evidence type="ECO:0000313" key="1">
    <source>
        <dbReference type="EMBL" id="KAG0432843.1"/>
    </source>
</evidence>
<dbReference type="EMBL" id="JABSTQ010009112">
    <property type="protein sequence ID" value="KAG0432843.1"/>
    <property type="molecule type" value="Genomic_DNA"/>
</dbReference>
<comment type="caution">
    <text evidence="1">The sequence shown here is derived from an EMBL/GenBank/DDBJ whole genome shotgun (WGS) entry which is preliminary data.</text>
</comment>
<dbReference type="Proteomes" id="UP000805193">
    <property type="component" value="Unassembled WGS sequence"/>
</dbReference>
<name>A0AC60QFE4_IXOPE</name>
<keyword evidence="2" id="KW-1185">Reference proteome</keyword>
<gene>
    <name evidence="1" type="ORF">HPB47_020471</name>
</gene>
<reference evidence="1 2" key="1">
    <citation type="journal article" date="2020" name="Cell">
        <title>Large-Scale Comparative Analyses of Tick Genomes Elucidate Their Genetic Diversity and Vector Capacities.</title>
        <authorList>
            <consortium name="Tick Genome and Microbiome Consortium (TIGMIC)"/>
            <person name="Jia N."/>
            <person name="Wang J."/>
            <person name="Shi W."/>
            <person name="Du L."/>
            <person name="Sun Y."/>
            <person name="Zhan W."/>
            <person name="Jiang J.F."/>
            <person name="Wang Q."/>
            <person name="Zhang B."/>
            <person name="Ji P."/>
            <person name="Bell-Sakyi L."/>
            <person name="Cui X.M."/>
            <person name="Yuan T.T."/>
            <person name="Jiang B.G."/>
            <person name="Yang W.F."/>
            <person name="Lam T.T."/>
            <person name="Chang Q.C."/>
            <person name="Ding S.J."/>
            <person name="Wang X.J."/>
            <person name="Zhu J.G."/>
            <person name="Ruan X.D."/>
            <person name="Zhao L."/>
            <person name="Wei J.T."/>
            <person name="Ye R.Z."/>
            <person name="Que T.C."/>
            <person name="Du C.H."/>
            <person name="Zhou Y.H."/>
            <person name="Cheng J.X."/>
            <person name="Dai P.F."/>
            <person name="Guo W.B."/>
            <person name="Han X.H."/>
            <person name="Huang E.J."/>
            <person name="Li L.F."/>
            <person name="Wei W."/>
            <person name="Gao Y.C."/>
            <person name="Liu J.Z."/>
            <person name="Shao H.Z."/>
            <person name="Wang X."/>
            <person name="Wang C.C."/>
            <person name="Yang T.C."/>
            <person name="Huo Q.B."/>
            <person name="Li W."/>
            <person name="Chen H.Y."/>
            <person name="Chen S.E."/>
            <person name="Zhou L.G."/>
            <person name="Ni X.B."/>
            <person name="Tian J.H."/>
            <person name="Sheng Y."/>
            <person name="Liu T."/>
            <person name="Pan Y.S."/>
            <person name="Xia L.Y."/>
            <person name="Li J."/>
            <person name="Zhao F."/>
            <person name="Cao W.C."/>
        </authorList>
    </citation>
    <scope>NUCLEOTIDE SEQUENCE [LARGE SCALE GENOMIC DNA]</scope>
    <source>
        <strain evidence="1">Iper-2018</strain>
    </source>
</reference>
<protein>
    <submittedName>
        <fullName evidence="1">Uncharacterized protein</fullName>
    </submittedName>
</protein>
<accession>A0AC60QFE4</accession>